<comment type="catalytic activity">
    <reaction evidence="9 11">
        <text>tRNA(Tyr) + L-tyrosine + ATP = L-tyrosyl-tRNA(Tyr) + AMP + diphosphate + H(+)</text>
        <dbReference type="Rhea" id="RHEA:10220"/>
        <dbReference type="Rhea" id="RHEA-COMP:9706"/>
        <dbReference type="Rhea" id="RHEA-COMP:9707"/>
        <dbReference type="ChEBI" id="CHEBI:15378"/>
        <dbReference type="ChEBI" id="CHEBI:30616"/>
        <dbReference type="ChEBI" id="CHEBI:33019"/>
        <dbReference type="ChEBI" id="CHEBI:58315"/>
        <dbReference type="ChEBI" id="CHEBI:78442"/>
        <dbReference type="ChEBI" id="CHEBI:78536"/>
        <dbReference type="ChEBI" id="CHEBI:456215"/>
        <dbReference type="EC" id="6.1.1.1"/>
    </reaction>
</comment>
<evidence type="ECO:0000313" key="15">
    <source>
        <dbReference type="EMBL" id="PWD49992.1"/>
    </source>
</evidence>
<dbReference type="Pfam" id="PF00579">
    <property type="entry name" value="tRNA-synt_1b"/>
    <property type="match status" value="1"/>
</dbReference>
<accession>A0A2U1ZSU1</accession>
<feature type="binding site" evidence="11">
    <location>
        <position position="35"/>
    </location>
    <ligand>
        <name>L-tyrosine</name>
        <dbReference type="ChEBI" id="CHEBI:58315"/>
    </ligand>
</feature>
<evidence type="ECO:0000256" key="5">
    <source>
        <dbReference type="ARBA" id="ARBA00022840"/>
    </source>
</evidence>
<evidence type="ECO:0000256" key="10">
    <source>
        <dbReference type="ARBA" id="ARBA00060965"/>
    </source>
</evidence>
<sequence>MTDLIEDLRWRGLVSQTTDEAALRAALAAGPVTYYAGFDPTAPSLHHGHLVQLILLRHLQLAGHRPIALVGGATGLIGDPRQSGERVLNSGDVVAQWADRLRAQIEPFLDFDSANGARMVNNLDWTAELTAIDLLRSIGKHFRMGTMLAKDTVARRLASDEGISFTEFSYQLLQGNDYLELNRRYGVTLQTGGSDQWGNLLSGVELIRKAEQRSVHAWTTPLITKADGTKFGKTEGGAVWLAPDMMSPYAFYQYWVNASDADAVRWLRTFTFRTREEIEAIEAETAERPHLRAAQRTLAADVTSLVHGAGATAAVEAASAALFGRGELRELDGATLDSAVAELPTADLVPGETTLVDALVAAGLVKGRNEARRAVGEGGAYVNNVKQDDVERVLVADDLLGGRHVLIRRGDGTSPWPPVRTRTELNRPALAGLAGAGRDRCAAFVQVRTIGVVRATRATRPGCRPTCEPTAFCVSYQPVAQSRPARPESADANEELERTRSSRAEVQPAESEGIGSI</sequence>
<dbReference type="GO" id="GO:0006437">
    <property type="term" value="P:tyrosyl-tRNA aminoacylation"/>
    <property type="evidence" value="ECO:0007669"/>
    <property type="project" value="UniProtKB-UniRule"/>
</dbReference>
<gene>
    <name evidence="11" type="primary">tyrS</name>
    <name evidence="15" type="ORF">C8046_04160</name>
</gene>
<evidence type="ECO:0000256" key="8">
    <source>
        <dbReference type="ARBA" id="ARBA00023146"/>
    </source>
</evidence>
<evidence type="ECO:0000313" key="16">
    <source>
        <dbReference type="Proteomes" id="UP000245166"/>
    </source>
</evidence>
<dbReference type="Gene3D" id="1.10.240.10">
    <property type="entry name" value="Tyrosyl-Transfer RNA Synthetase"/>
    <property type="match status" value="1"/>
</dbReference>
<keyword evidence="3 11" id="KW-0436">Ligase</keyword>
<dbReference type="GO" id="GO:0003723">
    <property type="term" value="F:RNA binding"/>
    <property type="evidence" value="ECO:0007669"/>
    <property type="project" value="UniProtKB-KW"/>
</dbReference>
<dbReference type="GO" id="GO:0005829">
    <property type="term" value="C:cytosol"/>
    <property type="evidence" value="ECO:0007669"/>
    <property type="project" value="TreeGrafter"/>
</dbReference>
<evidence type="ECO:0000256" key="4">
    <source>
        <dbReference type="ARBA" id="ARBA00022741"/>
    </source>
</evidence>
<feature type="region of interest" description="Disordered" evidence="13">
    <location>
        <begin position="480"/>
        <end position="517"/>
    </location>
</feature>
<dbReference type="InterPro" id="IPR014729">
    <property type="entry name" value="Rossmann-like_a/b/a_fold"/>
</dbReference>
<keyword evidence="6 12" id="KW-0694">RNA-binding</keyword>
<dbReference type="FunFam" id="1.10.240.10:FF:000001">
    <property type="entry name" value="Tyrosine--tRNA ligase"/>
    <property type="match status" value="1"/>
</dbReference>
<feature type="domain" description="Tyrosine--tRNA ligase SYY-like C-terminal" evidence="14">
    <location>
        <begin position="338"/>
        <end position="410"/>
    </location>
</feature>
<evidence type="ECO:0000256" key="1">
    <source>
        <dbReference type="ARBA" id="ARBA00004496"/>
    </source>
</evidence>
<dbReference type="CDD" id="cd00805">
    <property type="entry name" value="TyrRS_core"/>
    <property type="match status" value="1"/>
</dbReference>
<evidence type="ECO:0000256" key="12">
    <source>
        <dbReference type="PROSITE-ProRule" id="PRU00182"/>
    </source>
</evidence>
<dbReference type="OrthoDB" id="9804243at2"/>
<protein>
    <recommendedName>
        <fullName evidence="11">Tyrosine--tRNA ligase</fullName>
        <ecNumber evidence="11">6.1.1.1</ecNumber>
    </recommendedName>
    <alternativeName>
        <fullName evidence="11">Tyrosyl-tRNA synthetase</fullName>
        <shortName evidence="11">TyrRS</shortName>
    </alternativeName>
</protein>
<evidence type="ECO:0000256" key="9">
    <source>
        <dbReference type="ARBA" id="ARBA00048248"/>
    </source>
</evidence>
<comment type="caution">
    <text evidence="11">Lacks conserved residue(s) required for the propagation of feature annotation.</text>
</comment>
<dbReference type="InterPro" id="IPR054608">
    <property type="entry name" value="SYY-like_C"/>
</dbReference>
<dbReference type="InterPro" id="IPR024107">
    <property type="entry name" value="Tyr-tRNA-ligase_bac_1"/>
</dbReference>
<feature type="short sequence motif" description="'KMSKS' region" evidence="11">
    <location>
        <begin position="230"/>
        <end position="234"/>
    </location>
</feature>
<dbReference type="Proteomes" id="UP000245166">
    <property type="component" value="Unassembled WGS sequence"/>
</dbReference>
<dbReference type="InterPro" id="IPR002305">
    <property type="entry name" value="aa-tRNA-synth_Ic"/>
</dbReference>
<dbReference type="CDD" id="cd00165">
    <property type="entry name" value="S4"/>
    <property type="match status" value="1"/>
</dbReference>
<dbReference type="PRINTS" id="PR01040">
    <property type="entry name" value="TRNASYNTHTYR"/>
</dbReference>
<keyword evidence="2 11" id="KW-0963">Cytoplasm</keyword>
<dbReference type="PANTHER" id="PTHR11766:SF0">
    <property type="entry name" value="TYROSINE--TRNA LIGASE, MITOCHONDRIAL"/>
    <property type="match status" value="1"/>
</dbReference>
<keyword evidence="5 11" id="KW-0067">ATP-binding</keyword>
<feature type="binding site" evidence="11">
    <location>
        <position position="170"/>
    </location>
    <ligand>
        <name>L-tyrosine</name>
        <dbReference type="ChEBI" id="CHEBI:58315"/>
    </ligand>
</feature>
<dbReference type="InterPro" id="IPR024088">
    <property type="entry name" value="Tyr-tRNA-ligase_bac-type"/>
</dbReference>
<dbReference type="EC" id="6.1.1.1" evidence="11"/>
<keyword evidence="16" id="KW-1185">Reference proteome</keyword>
<dbReference type="Pfam" id="PF22421">
    <property type="entry name" value="SYY_C-terminal"/>
    <property type="match status" value="1"/>
</dbReference>
<organism evidence="15 16">
    <name type="scientific">Serinibacter arcticus</name>
    <dbReference type="NCBI Taxonomy" id="1655435"/>
    <lineage>
        <taxon>Bacteria</taxon>
        <taxon>Bacillati</taxon>
        <taxon>Actinomycetota</taxon>
        <taxon>Actinomycetes</taxon>
        <taxon>Micrococcales</taxon>
        <taxon>Beutenbergiaceae</taxon>
        <taxon>Serinibacter</taxon>
    </lineage>
</organism>
<reference evidence="15 16" key="1">
    <citation type="submission" date="2018-03" db="EMBL/GenBank/DDBJ databases">
        <title>Genome assembly of novel Miniimonas species PCH200.</title>
        <authorList>
            <person name="Thakur V."/>
            <person name="Kumar V."/>
            <person name="Singh D."/>
        </authorList>
    </citation>
    <scope>NUCLEOTIDE SEQUENCE [LARGE SCALE GENOMIC DNA]</scope>
    <source>
        <strain evidence="15 16">PCH200</strain>
    </source>
</reference>
<dbReference type="InterPro" id="IPR036986">
    <property type="entry name" value="S4_RNA-bd_sf"/>
</dbReference>
<dbReference type="NCBIfam" id="TIGR00234">
    <property type="entry name" value="tyrS"/>
    <property type="match status" value="1"/>
</dbReference>
<dbReference type="SUPFAM" id="SSF55174">
    <property type="entry name" value="Alpha-L RNA-binding motif"/>
    <property type="match status" value="1"/>
</dbReference>
<dbReference type="PANTHER" id="PTHR11766">
    <property type="entry name" value="TYROSYL-TRNA SYNTHETASE"/>
    <property type="match status" value="1"/>
</dbReference>
<dbReference type="SUPFAM" id="SSF52374">
    <property type="entry name" value="Nucleotidylyl transferase"/>
    <property type="match status" value="1"/>
</dbReference>
<comment type="subunit">
    <text evidence="11">Homodimer.</text>
</comment>
<dbReference type="Gene3D" id="3.40.50.620">
    <property type="entry name" value="HUPs"/>
    <property type="match status" value="1"/>
</dbReference>
<comment type="similarity">
    <text evidence="10 11">Belongs to the class-I aminoacyl-tRNA synthetase family. TyrS type 1 subfamily.</text>
</comment>
<feature type="binding site" evidence="11">
    <location>
        <position position="233"/>
    </location>
    <ligand>
        <name>ATP</name>
        <dbReference type="ChEBI" id="CHEBI:30616"/>
    </ligand>
</feature>
<dbReference type="Gene3D" id="3.10.290.10">
    <property type="entry name" value="RNA-binding S4 domain"/>
    <property type="match status" value="1"/>
</dbReference>
<evidence type="ECO:0000256" key="7">
    <source>
        <dbReference type="ARBA" id="ARBA00022917"/>
    </source>
</evidence>
<comment type="function">
    <text evidence="11">Catalyzes the attachment of tyrosine to tRNA(Tyr) in a two-step reaction: tyrosine is first activated by ATP to form Tyr-AMP and then transferred to the acceptor end of tRNA(Tyr).</text>
</comment>
<dbReference type="AlphaFoldDB" id="A0A2U1ZSU1"/>
<dbReference type="GO" id="GO:0042803">
    <property type="term" value="F:protein homodimerization activity"/>
    <property type="evidence" value="ECO:0007669"/>
    <property type="project" value="UniProtKB-ARBA"/>
</dbReference>
<keyword evidence="7 11" id="KW-0648">Protein biosynthesis</keyword>
<comment type="caution">
    <text evidence="15">The sequence shown here is derived from an EMBL/GenBank/DDBJ whole genome shotgun (WGS) entry which is preliminary data.</text>
</comment>
<evidence type="ECO:0000256" key="2">
    <source>
        <dbReference type="ARBA" id="ARBA00022490"/>
    </source>
</evidence>
<evidence type="ECO:0000259" key="14">
    <source>
        <dbReference type="Pfam" id="PF22421"/>
    </source>
</evidence>
<keyword evidence="8 11" id="KW-0030">Aminoacyl-tRNA synthetase</keyword>
<dbReference type="GO" id="GO:0004831">
    <property type="term" value="F:tyrosine-tRNA ligase activity"/>
    <property type="evidence" value="ECO:0007669"/>
    <property type="project" value="UniProtKB-UniRule"/>
</dbReference>
<dbReference type="GO" id="GO:0005524">
    <property type="term" value="F:ATP binding"/>
    <property type="evidence" value="ECO:0007669"/>
    <property type="project" value="UniProtKB-UniRule"/>
</dbReference>
<evidence type="ECO:0000256" key="13">
    <source>
        <dbReference type="SAM" id="MobiDB-lite"/>
    </source>
</evidence>
<feature type="compositionally biased region" description="Basic and acidic residues" evidence="13">
    <location>
        <begin position="485"/>
        <end position="503"/>
    </location>
</feature>
<dbReference type="InterPro" id="IPR002307">
    <property type="entry name" value="Tyr-tRNA-ligase"/>
</dbReference>
<dbReference type="HAMAP" id="MF_02006">
    <property type="entry name" value="Tyr_tRNA_synth_type1"/>
    <property type="match status" value="1"/>
</dbReference>
<proteinExistence type="inferred from homology"/>
<evidence type="ECO:0000256" key="11">
    <source>
        <dbReference type="HAMAP-Rule" id="MF_02006"/>
    </source>
</evidence>
<name>A0A2U1ZSU1_9MICO</name>
<feature type="binding site" evidence="11">
    <location>
        <position position="174"/>
    </location>
    <ligand>
        <name>L-tyrosine</name>
        <dbReference type="ChEBI" id="CHEBI:58315"/>
    </ligand>
</feature>
<comment type="subcellular location">
    <subcellularLocation>
        <location evidence="1 11">Cytoplasm</location>
    </subcellularLocation>
</comment>
<dbReference type="FunFam" id="3.40.50.620:FF:000008">
    <property type="entry name" value="Tyrosine--tRNA ligase"/>
    <property type="match status" value="1"/>
</dbReference>
<evidence type="ECO:0000256" key="6">
    <source>
        <dbReference type="ARBA" id="ARBA00022884"/>
    </source>
</evidence>
<keyword evidence="4 11" id="KW-0547">Nucleotide-binding</keyword>
<dbReference type="EMBL" id="PYHR01000002">
    <property type="protein sequence ID" value="PWD49992.1"/>
    <property type="molecule type" value="Genomic_DNA"/>
</dbReference>
<evidence type="ECO:0000256" key="3">
    <source>
        <dbReference type="ARBA" id="ARBA00022598"/>
    </source>
</evidence>
<dbReference type="PROSITE" id="PS50889">
    <property type="entry name" value="S4"/>
    <property type="match status" value="1"/>
</dbReference>